<dbReference type="RefSeq" id="WP_006746260.1">
    <property type="nucleotide sequence ID" value="NZ_CP007029.1"/>
</dbReference>
<dbReference type="AlphaFoldDB" id="W0DS92"/>
<protein>
    <submittedName>
        <fullName evidence="1">Uncharacterized protein</fullName>
    </submittedName>
</protein>
<accession>W0DS92</accession>
<keyword evidence="2" id="KW-1185">Reference proteome</keyword>
<name>W0DS92_9GAMM</name>
<dbReference type="HOGENOM" id="CLU_1204334_0_0_6"/>
<gene>
    <name evidence="1" type="ORF">THITH_01665</name>
</gene>
<evidence type="ECO:0000313" key="1">
    <source>
        <dbReference type="EMBL" id="AHE99848.1"/>
    </source>
</evidence>
<organism evidence="1 2">
    <name type="scientific">Thioalkalivibrio paradoxus ARh 1</name>
    <dbReference type="NCBI Taxonomy" id="713585"/>
    <lineage>
        <taxon>Bacteria</taxon>
        <taxon>Pseudomonadati</taxon>
        <taxon>Pseudomonadota</taxon>
        <taxon>Gammaproteobacteria</taxon>
        <taxon>Chromatiales</taxon>
        <taxon>Ectothiorhodospiraceae</taxon>
        <taxon>Thioalkalivibrio</taxon>
    </lineage>
</organism>
<evidence type="ECO:0000313" key="2">
    <source>
        <dbReference type="Proteomes" id="UP000005289"/>
    </source>
</evidence>
<dbReference type="Proteomes" id="UP000005289">
    <property type="component" value="Chromosome"/>
</dbReference>
<dbReference type="KEGG" id="tti:THITH_01665"/>
<reference evidence="1 2" key="1">
    <citation type="submission" date="2013-12" db="EMBL/GenBank/DDBJ databases">
        <authorList>
            <consortium name="DOE Joint Genome Institute"/>
            <person name="Muyzer G."/>
            <person name="Huntemann M."/>
            <person name="Han J."/>
            <person name="Chen A."/>
            <person name="Kyrpides N."/>
            <person name="Mavromatis K."/>
            <person name="Markowitz V."/>
            <person name="Palaniappan K."/>
            <person name="Ivanova N."/>
            <person name="Schaumberg A."/>
            <person name="Pati A."/>
            <person name="Liolios K."/>
            <person name="Nordberg H.P."/>
            <person name="Cantor M.N."/>
            <person name="Hua S.X."/>
            <person name="Woyke T."/>
        </authorList>
    </citation>
    <scope>NUCLEOTIDE SEQUENCE [LARGE SCALE GENOMIC DNA]</scope>
    <source>
        <strain evidence="1 2">ARh 1</strain>
    </source>
</reference>
<dbReference type="EMBL" id="CP007029">
    <property type="protein sequence ID" value="AHE99848.1"/>
    <property type="molecule type" value="Genomic_DNA"/>
</dbReference>
<dbReference type="STRING" id="713585.THITH_01665"/>
<dbReference type="OrthoDB" id="129560at2"/>
<sequence length="230" mass="25305">MTRAHFVIDPANPGEVLACAGLAWLADRVDPGCSTGFLLSAEDWSFETSFDPAGIQQWIGHEPELTEDRLQLGDIVLDWWNPGWGLNPALKFWAGQQTARSVFGNLVKAARDGEARDWLGFATRITGRLGVDPLGSWDGLSLGWSINEHADIQILCRPYVELFAFLGLQVFPVQGDRAEGFRYHLWHPAPLTLARLAYANAGRHAGPGWRTVTGKAGSNTYLKPAVPIQE</sequence>
<proteinExistence type="predicted"/>